<evidence type="ECO:0000313" key="2">
    <source>
        <dbReference type="Proteomes" id="UP000017836"/>
    </source>
</evidence>
<evidence type="ECO:0000313" key="1">
    <source>
        <dbReference type="EMBL" id="ERN04957.1"/>
    </source>
</evidence>
<reference evidence="2" key="1">
    <citation type="journal article" date="2013" name="Science">
        <title>The Amborella genome and the evolution of flowering plants.</title>
        <authorList>
            <consortium name="Amborella Genome Project"/>
        </authorList>
    </citation>
    <scope>NUCLEOTIDE SEQUENCE [LARGE SCALE GENOMIC DNA]</scope>
</reference>
<name>W1P4Z0_AMBTC</name>
<dbReference type="Gramene" id="ERN04957">
    <property type="protein sequence ID" value="ERN04957"/>
    <property type="gene ID" value="AMTR_s00080p00155000"/>
</dbReference>
<sequence length="110" mass="11897">MRVEPVGDEEGLLMHARTGRLGMAGMEALAKGVSVVAERLRLAVQELRSAAQELHLAAVCGNQMRTTVEGRSCSVVQASRCTWQQKAHSRLHGKTCSTACAQPLAHVSMW</sequence>
<dbReference type="HOGENOM" id="CLU_2174391_0_0_1"/>
<accession>W1P4Z0</accession>
<dbReference type="AlphaFoldDB" id="W1P4Z0"/>
<dbReference type="Proteomes" id="UP000017836">
    <property type="component" value="Unassembled WGS sequence"/>
</dbReference>
<dbReference type="EMBL" id="KI394095">
    <property type="protein sequence ID" value="ERN04957.1"/>
    <property type="molecule type" value="Genomic_DNA"/>
</dbReference>
<organism evidence="1 2">
    <name type="scientific">Amborella trichopoda</name>
    <dbReference type="NCBI Taxonomy" id="13333"/>
    <lineage>
        <taxon>Eukaryota</taxon>
        <taxon>Viridiplantae</taxon>
        <taxon>Streptophyta</taxon>
        <taxon>Embryophyta</taxon>
        <taxon>Tracheophyta</taxon>
        <taxon>Spermatophyta</taxon>
        <taxon>Magnoliopsida</taxon>
        <taxon>Amborellales</taxon>
        <taxon>Amborellaceae</taxon>
        <taxon>Amborella</taxon>
    </lineage>
</organism>
<keyword evidence="2" id="KW-1185">Reference proteome</keyword>
<protein>
    <submittedName>
        <fullName evidence="1">Uncharacterized protein</fullName>
    </submittedName>
</protein>
<gene>
    <name evidence="1" type="ORF">AMTR_s00080p00155000</name>
</gene>
<proteinExistence type="predicted"/>